<dbReference type="SUPFAM" id="SSF47565">
    <property type="entry name" value="Insect pheromone/odorant-binding proteins"/>
    <property type="match status" value="1"/>
</dbReference>
<accession>A0A0K8TQM3</accession>
<dbReference type="PANTHER" id="PTHR11857:SF43">
    <property type="entry name" value="GEO07291P1-RELATED"/>
    <property type="match status" value="1"/>
</dbReference>
<comment type="similarity">
    <text evidence="2">Belongs to the PBP/GOBP family.</text>
</comment>
<feature type="chain" id="PRO_5005520177" evidence="5">
    <location>
        <begin position="24"/>
        <end position="134"/>
    </location>
</feature>
<dbReference type="AlphaFoldDB" id="A0A0K8TQM3"/>
<dbReference type="SMART" id="SM00708">
    <property type="entry name" value="PhBP"/>
    <property type="match status" value="1"/>
</dbReference>
<feature type="signal peptide" evidence="5">
    <location>
        <begin position="1"/>
        <end position="23"/>
    </location>
</feature>
<keyword evidence="4 5" id="KW-0732">Signal</keyword>
<comment type="subcellular location">
    <subcellularLocation>
        <location evidence="1">Secreted</location>
    </subcellularLocation>
</comment>
<dbReference type="InterPro" id="IPR036728">
    <property type="entry name" value="PBP_GOBP_sf"/>
</dbReference>
<evidence type="ECO:0000313" key="6">
    <source>
        <dbReference type="EMBL" id="JAI16200.1"/>
    </source>
</evidence>
<keyword evidence="3" id="KW-0964">Secreted</keyword>
<sequence>VSAFTMKSFVALFVLAVVAGAWALTDEQKAKAAEHALLCAQEHKITEEDVNKLKEGDFSNDSEAVKCFANCVLEKAGIMKDGALQEDVAIVKLSTNVEKDKVVEVVNACKDLKGDNACETSFKVYQCYKEKKAY</sequence>
<dbReference type="Gene3D" id="1.10.238.20">
    <property type="entry name" value="Pheromone/general odorant binding protein domain"/>
    <property type="match status" value="1"/>
</dbReference>
<name>A0A0K8TQM3_TABBR</name>
<dbReference type="CDD" id="cd23992">
    <property type="entry name" value="PBP_GOBP"/>
    <property type="match status" value="1"/>
</dbReference>
<dbReference type="GO" id="GO:0005549">
    <property type="term" value="F:odorant binding"/>
    <property type="evidence" value="ECO:0007669"/>
    <property type="project" value="InterPro"/>
</dbReference>
<dbReference type="GO" id="GO:0005615">
    <property type="term" value="C:extracellular space"/>
    <property type="evidence" value="ECO:0007669"/>
    <property type="project" value="TreeGrafter"/>
</dbReference>
<reference evidence="6" key="1">
    <citation type="journal article" date="2015" name="Insect Biochem. Mol. Biol.">
        <title>An insight into the sialome of the horse fly, Tabanus bromius.</title>
        <authorList>
            <person name="Ribeiro J.M."/>
            <person name="Kazimirova M."/>
            <person name="Takac P."/>
            <person name="Andersen J.F."/>
            <person name="Francischetti I.M."/>
        </authorList>
    </citation>
    <scope>NUCLEOTIDE SEQUENCE</scope>
</reference>
<dbReference type="GO" id="GO:0007608">
    <property type="term" value="P:sensory perception of smell"/>
    <property type="evidence" value="ECO:0007669"/>
    <property type="project" value="TreeGrafter"/>
</dbReference>
<dbReference type="FunFam" id="1.10.238.20:FF:000001">
    <property type="entry name" value="General odorant-binding protein lush"/>
    <property type="match status" value="1"/>
</dbReference>
<evidence type="ECO:0000256" key="4">
    <source>
        <dbReference type="ARBA" id="ARBA00022729"/>
    </source>
</evidence>
<evidence type="ECO:0000256" key="2">
    <source>
        <dbReference type="ARBA" id="ARBA00008098"/>
    </source>
</evidence>
<evidence type="ECO:0000256" key="3">
    <source>
        <dbReference type="ARBA" id="ARBA00022525"/>
    </source>
</evidence>
<evidence type="ECO:0000256" key="5">
    <source>
        <dbReference type="SAM" id="SignalP"/>
    </source>
</evidence>
<dbReference type="EMBL" id="GDAI01001403">
    <property type="protein sequence ID" value="JAI16200.1"/>
    <property type="molecule type" value="mRNA"/>
</dbReference>
<proteinExistence type="evidence at transcript level"/>
<feature type="non-terminal residue" evidence="6">
    <location>
        <position position="1"/>
    </location>
</feature>
<dbReference type="InterPro" id="IPR006170">
    <property type="entry name" value="PBP/GOBP"/>
</dbReference>
<evidence type="ECO:0000256" key="1">
    <source>
        <dbReference type="ARBA" id="ARBA00004613"/>
    </source>
</evidence>
<organism evidence="6">
    <name type="scientific">Tabanus bromius</name>
    <name type="common">Band-eyed brown horse fly</name>
    <dbReference type="NCBI Taxonomy" id="304241"/>
    <lineage>
        <taxon>Eukaryota</taxon>
        <taxon>Metazoa</taxon>
        <taxon>Ecdysozoa</taxon>
        <taxon>Arthropoda</taxon>
        <taxon>Hexapoda</taxon>
        <taxon>Insecta</taxon>
        <taxon>Pterygota</taxon>
        <taxon>Neoptera</taxon>
        <taxon>Endopterygota</taxon>
        <taxon>Diptera</taxon>
        <taxon>Brachycera</taxon>
        <taxon>Tabanomorpha</taxon>
        <taxon>Tabanoidea</taxon>
        <taxon>Tabanidae</taxon>
        <taxon>Tabanus</taxon>
    </lineage>
</organism>
<protein>
    <submittedName>
        <fullName evidence="6">Putative odorant-binding protein with kgd motif</fullName>
    </submittedName>
</protein>
<dbReference type="PANTHER" id="PTHR11857">
    <property type="entry name" value="ODORANT BINDING PROTEIN-RELATED"/>
    <property type="match status" value="1"/>
</dbReference>
<dbReference type="Pfam" id="PF01395">
    <property type="entry name" value="PBP_GOBP"/>
    <property type="match status" value="1"/>
</dbReference>